<protein>
    <recommendedName>
        <fullName evidence="3">Ribosome biogenesis GTPase A</fullName>
    </recommendedName>
</protein>
<comment type="function">
    <text evidence="3">Required for a late step of 50S ribosomal subunit assembly. Has GTPase activity.</text>
</comment>
<dbReference type="RefSeq" id="WP_353289819.1">
    <property type="nucleotide sequence ID" value="NZ_BAABQM010000002.1"/>
</dbReference>
<dbReference type="NCBIfam" id="TIGR03596">
    <property type="entry name" value="GTPase_YlqF"/>
    <property type="match status" value="1"/>
</dbReference>
<keyword evidence="2 3" id="KW-0342">GTP-binding</keyword>
<dbReference type="Pfam" id="PF01926">
    <property type="entry name" value="MMR_HSR1"/>
    <property type="match status" value="1"/>
</dbReference>
<evidence type="ECO:0000256" key="3">
    <source>
        <dbReference type="PIRNR" id="PIRNR006230"/>
    </source>
</evidence>
<feature type="domain" description="G" evidence="4">
    <location>
        <begin position="121"/>
        <end position="184"/>
    </location>
</feature>
<dbReference type="CDD" id="cd01856">
    <property type="entry name" value="YlqF"/>
    <property type="match status" value="1"/>
</dbReference>
<evidence type="ECO:0000256" key="2">
    <source>
        <dbReference type="ARBA" id="ARBA00023134"/>
    </source>
</evidence>
<keyword evidence="3" id="KW-0963">Cytoplasm</keyword>
<dbReference type="PIRSF" id="PIRSF006230">
    <property type="entry name" value="MG442"/>
    <property type="match status" value="1"/>
</dbReference>
<dbReference type="EMBL" id="BAABQM010000002">
    <property type="protein sequence ID" value="GAA5414658.1"/>
    <property type="molecule type" value="Genomic_DNA"/>
</dbReference>
<evidence type="ECO:0000313" key="6">
    <source>
        <dbReference type="Proteomes" id="UP001449582"/>
    </source>
</evidence>
<dbReference type="InterPro" id="IPR027417">
    <property type="entry name" value="P-loop_NTPase"/>
</dbReference>
<keyword evidence="6" id="KW-1185">Reference proteome</keyword>
<sequence length="276" mass="32008">MDVIDTKINWFPGHMKKALDQIKDRTKLVDLFIEVVDSRCVTTSSNEELRKLANNKPILQIALKEDWSTLNKAHNTNEHLLIGSIKNKAFKQTVIKKLYEILDDKFVSKRKKGLVNPKFLIMIVGLPNVGKSSLINLLKSKNTVVAQNKPGVTKNQRIVNINQHFDLIDTPGILFKKIDNYEAAFKLGLINCIKKEILPVEKVLEFGFNYLKENNLNELLQYYKIDSADNYYEFVEKVCRTRQYLISNEELDINRFEDTVYNDFTLCKIANVNYDK</sequence>
<comment type="subcellular location">
    <subcellularLocation>
        <location evidence="3">Cytoplasm</location>
    </subcellularLocation>
</comment>
<dbReference type="Proteomes" id="UP001449582">
    <property type="component" value="Unassembled WGS sequence"/>
</dbReference>
<evidence type="ECO:0000313" key="5">
    <source>
        <dbReference type="EMBL" id="GAA5414658.1"/>
    </source>
</evidence>
<dbReference type="PANTHER" id="PTHR45782">
    <property type="entry name" value="MITOCHONDRIAL RIBOSOME-ASSOCIATED GTPASE 1"/>
    <property type="match status" value="1"/>
</dbReference>
<reference evidence="5" key="1">
    <citation type="submission" date="2024-02" db="EMBL/GenBank/DDBJ databases">
        <title>Draft genome sequence of new strains in genus Ureaplasma.</title>
        <authorList>
            <person name="Nakajima Y."/>
            <person name="Segawa T."/>
        </authorList>
    </citation>
    <scope>NUCLEOTIDE SEQUENCE [LARGE SCALE GENOMIC DNA]</scope>
    <source>
        <strain evidence="5">OM1</strain>
    </source>
</reference>
<accession>A0ABP9UBU3</accession>
<dbReference type="InterPro" id="IPR019991">
    <property type="entry name" value="GTP-bd_ribosome_bgen"/>
</dbReference>
<name>A0ABP9UBU3_9BACT</name>
<dbReference type="InterPro" id="IPR006073">
    <property type="entry name" value="GTP-bd"/>
</dbReference>
<evidence type="ECO:0000256" key="1">
    <source>
        <dbReference type="ARBA" id="ARBA00022741"/>
    </source>
</evidence>
<gene>
    <name evidence="5" type="primary">ylqF</name>
    <name evidence="5" type="ORF">UREOM_3690</name>
</gene>
<proteinExistence type="inferred from homology"/>
<dbReference type="PANTHER" id="PTHR45782:SF4">
    <property type="entry name" value="MITOCHONDRIAL RIBOSOME-ASSOCIATED GTPASE 1"/>
    <property type="match status" value="1"/>
</dbReference>
<evidence type="ECO:0000259" key="4">
    <source>
        <dbReference type="Pfam" id="PF01926"/>
    </source>
</evidence>
<keyword evidence="1 3" id="KW-0547">Nucleotide-binding</keyword>
<dbReference type="InterPro" id="IPR016478">
    <property type="entry name" value="GTPase_MTG1"/>
</dbReference>
<dbReference type="Gene3D" id="3.40.50.300">
    <property type="entry name" value="P-loop containing nucleotide triphosphate hydrolases"/>
    <property type="match status" value="1"/>
</dbReference>
<dbReference type="SUPFAM" id="SSF52540">
    <property type="entry name" value="P-loop containing nucleoside triphosphate hydrolases"/>
    <property type="match status" value="1"/>
</dbReference>
<organism evidence="5 6">
    <name type="scientific">Ureaplasma ceti</name>
    <dbReference type="NCBI Taxonomy" id="3119530"/>
    <lineage>
        <taxon>Bacteria</taxon>
        <taxon>Bacillati</taxon>
        <taxon>Mycoplasmatota</taxon>
        <taxon>Mycoplasmoidales</taxon>
        <taxon>Mycoplasmoidaceae</taxon>
        <taxon>Ureaplasma</taxon>
    </lineage>
</organism>
<comment type="similarity">
    <text evidence="3">Belongs to the TRAFAC class YlqF/YawG GTPase family. MTG1 subfamily.</text>
</comment>
<comment type="caution">
    <text evidence="5">The sequence shown here is derived from an EMBL/GenBank/DDBJ whole genome shotgun (WGS) entry which is preliminary data.</text>
</comment>
<dbReference type="Gene3D" id="1.10.1580.10">
    <property type="match status" value="1"/>
</dbReference>
<dbReference type="InterPro" id="IPR023179">
    <property type="entry name" value="GTP-bd_ortho_bundle_sf"/>
</dbReference>